<keyword evidence="5" id="KW-0190">Covalent protein-DNA linkage</keyword>
<evidence type="ECO:0000256" key="5">
    <source>
        <dbReference type="ARBA" id="ARBA00023124"/>
    </source>
</evidence>
<dbReference type="SUPFAM" id="SSF143081">
    <property type="entry name" value="BB1717-like"/>
    <property type="match status" value="1"/>
</dbReference>
<dbReference type="RefSeq" id="WP_026419287.1">
    <property type="nucleotide sequence ID" value="NZ_AUBJ02000001.1"/>
</dbReference>
<comment type="similarity">
    <text evidence="1 8">Belongs to the SOS response-associated peptidase family.</text>
</comment>
<evidence type="ECO:0000256" key="1">
    <source>
        <dbReference type="ARBA" id="ARBA00008136"/>
    </source>
</evidence>
<evidence type="ECO:0000313" key="9">
    <source>
        <dbReference type="EMBL" id="MCP2333735.1"/>
    </source>
</evidence>
<proteinExistence type="inferred from homology"/>
<protein>
    <recommendedName>
        <fullName evidence="8">Abasic site processing protein</fullName>
        <ecNumber evidence="8">3.4.-.-</ecNumber>
    </recommendedName>
</protein>
<evidence type="ECO:0000256" key="4">
    <source>
        <dbReference type="ARBA" id="ARBA00022801"/>
    </source>
</evidence>
<evidence type="ECO:0000313" key="10">
    <source>
        <dbReference type="Proteomes" id="UP000791080"/>
    </source>
</evidence>
<gene>
    <name evidence="9" type="ORF">G443_004005</name>
</gene>
<dbReference type="Proteomes" id="UP000791080">
    <property type="component" value="Unassembled WGS sequence"/>
</dbReference>
<evidence type="ECO:0000256" key="2">
    <source>
        <dbReference type="ARBA" id="ARBA00022670"/>
    </source>
</evidence>
<evidence type="ECO:0000256" key="3">
    <source>
        <dbReference type="ARBA" id="ARBA00022763"/>
    </source>
</evidence>
<comment type="caution">
    <text evidence="9">The sequence shown here is derived from an EMBL/GenBank/DDBJ whole genome shotgun (WGS) entry which is preliminary data.</text>
</comment>
<sequence>MCGRYASTRKPAQLAREFDAVDVTGGDAPGPDYNIQPTHPVLVITGDHPNEWNRSVGGHRAGRIVRVMTWGLVPRWAKDPAIGSRMFAARVETVADKPAFRDAAAARRCLLPADGWYEWVRGPGRKYPFYSTRYDGSALAIAGIWSSWSDPEPGSTRRLDTCAVLTTPAVGPLAAIGERMPLLLPPSAWDRWLDTTADVDTVSDLMVPPPAAELTAIEVRPVSREVNRAQHHGPRLTRRFDWTSVTPDLDTSALLRQG</sequence>
<dbReference type="EC" id="3.4.-.-" evidence="8"/>
<dbReference type="Pfam" id="PF02586">
    <property type="entry name" value="SRAP"/>
    <property type="match status" value="1"/>
</dbReference>
<evidence type="ECO:0000256" key="8">
    <source>
        <dbReference type="RuleBase" id="RU364100"/>
    </source>
</evidence>
<organism evidence="9 10">
    <name type="scientific">Actinoalloteichus caeruleus DSM 43889</name>
    <dbReference type="NCBI Taxonomy" id="1120930"/>
    <lineage>
        <taxon>Bacteria</taxon>
        <taxon>Bacillati</taxon>
        <taxon>Actinomycetota</taxon>
        <taxon>Actinomycetes</taxon>
        <taxon>Pseudonocardiales</taxon>
        <taxon>Pseudonocardiaceae</taxon>
        <taxon>Actinoalloteichus</taxon>
        <taxon>Actinoalloteichus cyanogriseus</taxon>
    </lineage>
</organism>
<reference evidence="9 10" key="1">
    <citation type="submission" date="2022-06" db="EMBL/GenBank/DDBJ databases">
        <title>Genomic Encyclopedia of Type Strains, Phase I: the one thousand microbial genomes (KMG-I) project.</title>
        <authorList>
            <person name="Kyrpides N."/>
        </authorList>
    </citation>
    <scope>NUCLEOTIDE SEQUENCE [LARGE SCALE GENOMIC DNA]</scope>
    <source>
        <strain evidence="9 10">DSM 43889</strain>
    </source>
</reference>
<dbReference type="EMBL" id="AUBJ02000001">
    <property type="protein sequence ID" value="MCP2333735.1"/>
    <property type="molecule type" value="Genomic_DNA"/>
</dbReference>
<accession>A0ABT1JMI1</accession>
<dbReference type="Gene3D" id="3.90.1680.10">
    <property type="entry name" value="SOS response associated peptidase-like"/>
    <property type="match status" value="1"/>
</dbReference>
<keyword evidence="7" id="KW-0456">Lyase</keyword>
<dbReference type="InterPro" id="IPR003738">
    <property type="entry name" value="SRAP"/>
</dbReference>
<dbReference type="InterPro" id="IPR036590">
    <property type="entry name" value="SRAP-like"/>
</dbReference>
<keyword evidence="4 8" id="KW-0378">Hydrolase</keyword>
<evidence type="ECO:0000256" key="6">
    <source>
        <dbReference type="ARBA" id="ARBA00023125"/>
    </source>
</evidence>
<keyword evidence="3" id="KW-0227">DNA damage</keyword>
<evidence type="ECO:0000256" key="7">
    <source>
        <dbReference type="ARBA" id="ARBA00023239"/>
    </source>
</evidence>
<keyword evidence="10" id="KW-1185">Reference proteome</keyword>
<keyword evidence="2 8" id="KW-0645">Protease</keyword>
<dbReference type="PANTHER" id="PTHR13604:SF0">
    <property type="entry name" value="ABASIC SITE PROCESSING PROTEIN HMCES"/>
    <property type="match status" value="1"/>
</dbReference>
<name>A0ABT1JMI1_ACTCY</name>
<keyword evidence="6" id="KW-0238">DNA-binding</keyword>
<dbReference type="PANTHER" id="PTHR13604">
    <property type="entry name" value="DC12-RELATED"/>
    <property type="match status" value="1"/>
</dbReference>